<dbReference type="PANTHER" id="PTHR21590">
    <property type="entry name" value="SEA DOMAIN-CONTAINING PROTEIN"/>
    <property type="match status" value="1"/>
</dbReference>
<keyword evidence="3" id="KW-1185">Reference proteome</keyword>
<sequence>VKGFDFAKLHMGQHSKDDLMVIQEPLPLPATAKEQNPAENAEVPTPKSKASSKASRNGQRRRG</sequence>
<feature type="non-terminal residue" evidence="2">
    <location>
        <position position="63"/>
    </location>
</feature>
<reference evidence="2 3" key="1">
    <citation type="submission" date="2024-05" db="EMBL/GenBank/DDBJ databases">
        <title>Genome sequencing and assembly of Indian major carp, Cirrhinus mrigala (Hamilton, 1822).</title>
        <authorList>
            <person name="Mohindra V."/>
            <person name="Chowdhury L.M."/>
            <person name="Lal K."/>
            <person name="Jena J.K."/>
        </authorList>
    </citation>
    <scope>NUCLEOTIDE SEQUENCE [LARGE SCALE GENOMIC DNA]</scope>
    <source>
        <strain evidence="2">CM1030</strain>
        <tissue evidence="2">Blood</tissue>
    </source>
</reference>
<organism evidence="2 3">
    <name type="scientific">Cirrhinus mrigala</name>
    <name type="common">Mrigala</name>
    <dbReference type="NCBI Taxonomy" id="683832"/>
    <lineage>
        <taxon>Eukaryota</taxon>
        <taxon>Metazoa</taxon>
        <taxon>Chordata</taxon>
        <taxon>Craniata</taxon>
        <taxon>Vertebrata</taxon>
        <taxon>Euteleostomi</taxon>
        <taxon>Actinopterygii</taxon>
        <taxon>Neopterygii</taxon>
        <taxon>Teleostei</taxon>
        <taxon>Ostariophysi</taxon>
        <taxon>Cypriniformes</taxon>
        <taxon>Cyprinidae</taxon>
        <taxon>Labeoninae</taxon>
        <taxon>Labeonini</taxon>
        <taxon>Cirrhinus</taxon>
    </lineage>
</organism>
<gene>
    <name evidence="2" type="ORF">M9458_035986</name>
</gene>
<dbReference type="Proteomes" id="UP001529510">
    <property type="component" value="Unassembled WGS sequence"/>
</dbReference>
<dbReference type="InterPro" id="IPR024606">
    <property type="entry name" value="KIAA1549"/>
</dbReference>
<name>A0ABD0P0W4_CIRMR</name>
<evidence type="ECO:0000313" key="3">
    <source>
        <dbReference type="Proteomes" id="UP001529510"/>
    </source>
</evidence>
<evidence type="ECO:0000313" key="2">
    <source>
        <dbReference type="EMBL" id="KAL0167764.1"/>
    </source>
</evidence>
<evidence type="ECO:0000256" key="1">
    <source>
        <dbReference type="SAM" id="MobiDB-lite"/>
    </source>
</evidence>
<dbReference type="EMBL" id="JAMKFB020000018">
    <property type="protein sequence ID" value="KAL0167764.1"/>
    <property type="molecule type" value="Genomic_DNA"/>
</dbReference>
<dbReference type="Pfam" id="PF12877">
    <property type="entry name" value="KIAA1549"/>
    <property type="match status" value="1"/>
</dbReference>
<accession>A0ABD0P0W4</accession>
<dbReference type="AlphaFoldDB" id="A0ABD0P0W4"/>
<dbReference type="PANTHER" id="PTHR21590:SF4">
    <property type="entry name" value="UPF0606 PROTEIN KIAA1549"/>
    <property type="match status" value="1"/>
</dbReference>
<comment type="caution">
    <text evidence="2">The sequence shown here is derived from an EMBL/GenBank/DDBJ whole genome shotgun (WGS) entry which is preliminary data.</text>
</comment>
<feature type="non-terminal residue" evidence="2">
    <location>
        <position position="1"/>
    </location>
</feature>
<feature type="region of interest" description="Disordered" evidence="1">
    <location>
        <begin position="26"/>
        <end position="63"/>
    </location>
</feature>
<proteinExistence type="predicted"/>
<protein>
    <submittedName>
        <fullName evidence="2">Uncharacterized protein</fullName>
    </submittedName>
</protein>